<keyword evidence="12" id="KW-0753">Steroid metabolism</keyword>
<evidence type="ECO:0000256" key="18">
    <source>
        <dbReference type="RuleBase" id="RU000461"/>
    </source>
</evidence>
<keyword evidence="7 18" id="KW-0560">Oxidoreductase</keyword>
<evidence type="ECO:0000256" key="14">
    <source>
        <dbReference type="ARBA" id="ARBA00070775"/>
    </source>
</evidence>
<evidence type="ECO:0000313" key="20">
    <source>
        <dbReference type="Proteomes" id="UP000467148"/>
    </source>
</evidence>
<dbReference type="InterPro" id="IPR001128">
    <property type="entry name" value="Cyt_P450"/>
</dbReference>
<proteinExistence type="inferred from homology"/>
<keyword evidence="3" id="KW-0153">Cholesterol metabolism</keyword>
<dbReference type="InterPro" id="IPR017972">
    <property type="entry name" value="Cyt_P450_CS"/>
</dbReference>
<dbReference type="GO" id="GO:0016042">
    <property type="term" value="P:lipid catabolic process"/>
    <property type="evidence" value="ECO:0007669"/>
    <property type="project" value="UniProtKB-KW"/>
</dbReference>
<dbReference type="Pfam" id="PF00067">
    <property type="entry name" value="p450"/>
    <property type="match status" value="1"/>
</dbReference>
<evidence type="ECO:0000256" key="9">
    <source>
        <dbReference type="ARBA" id="ARBA00023033"/>
    </source>
</evidence>
<evidence type="ECO:0000256" key="13">
    <source>
        <dbReference type="ARBA" id="ARBA00049645"/>
    </source>
</evidence>
<dbReference type="GO" id="GO:0020037">
    <property type="term" value="F:heme binding"/>
    <property type="evidence" value="ECO:0007669"/>
    <property type="project" value="InterPro"/>
</dbReference>
<dbReference type="GO" id="GO:0005506">
    <property type="term" value="F:iron ion binding"/>
    <property type="evidence" value="ECO:0007669"/>
    <property type="project" value="InterPro"/>
</dbReference>
<dbReference type="SUPFAM" id="SSF48264">
    <property type="entry name" value="Cytochrome P450"/>
    <property type="match status" value="1"/>
</dbReference>
<comment type="cofactor">
    <cofactor evidence="1">
        <name>heme</name>
        <dbReference type="ChEBI" id="CHEBI:30413"/>
    </cofactor>
</comment>
<comment type="similarity">
    <text evidence="2 18">Belongs to the cytochrome P450 family.</text>
</comment>
<keyword evidence="9 18" id="KW-0503">Monooxygenase</keyword>
<evidence type="ECO:0000256" key="7">
    <source>
        <dbReference type="ARBA" id="ARBA00023002"/>
    </source>
</evidence>
<comment type="pathway">
    <text evidence="13">Steroid metabolism; cholesterol degradation.</text>
</comment>
<dbReference type="InterPro" id="IPR002397">
    <property type="entry name" value="Cyt_P450_B"/>
</dbReference>
<keyword evidence="5 18" id="KW-0479">Metal-binding</keyword>
<dbReference type="GO" id="GO:0016705">
    <property type="term" value="F:oxidoreductase activity, acting on paired donors, with incorporation or reduction of molecular oxygen"/>
    <property type="evidence" value="ECO:0007669"/>
    <property type="project" value="InterPro"/>
</dbReference>
<organism evidence="19 20">
    <name type="scientific">Mycolicibacterium helvum</name>
    <dbReference type="NCBI Taxonomy" id="1534349"/>
    <lineage>
        <taxon>Bacteria</taxon>
        <taxon>Bacillati</taxon>
        <taxon>Actinomycetota</taxon>
        <taxon>Actinomycetes</taxon>
        <taxon>Mycobacteriales</taxon>
        <taxon>Mycobacteriaceae</taxon>
        <taxon>Mycolicibacterium</taxon>
    </lineage>
</organism>
<keyword evidence="11" id="KW-1207">Sterol metabolism</keyword>
<keyword evidence="6" id="KW-0442">Lipid degradation</keyword>
<evidence type="ECO:0000256" key="10">
    <source>
        <dbReference type="ARBA" id="ARBA00023098"/>
    </source>
</evidence>
<dbReference type="AlphaFoldDB" id="A0A7I7T9Q1"/>
<evidence type="ECO:0000256" key="2">
    <source>
        <dbReference type="ARBA" id="ARBA00010617"/>
    </source>
</evidence>
<evidence type="ECO:0000256" key="17">
    <source>
        <dbReference type="ARBA" id="ARBA00083909"/>
    </source>
</evidence>
<dbReference type="GO" id="GO:0008203">
    <property type="term" value="P:cholesterol metabolic process"/>
    <property type="evidence" value="ECO:0007669"/>
    <property type="project" value="UniProtKB-KW"/>
</dbReference>
<reference evidence="19 20" key="1">
    <citation type="journal article" date="2019" name="Emerg. Microbes Infect.">
        <title>Comprehensive subspecies identification of 175 nontuberculous mycobacteria species based on 7547 genomic profiles.</title>
        <authorList>
            <person name="Matsumoto Y."/>
            <person name="Kinjo T."/>
            <person name="Motooka D."/>
            <person name="Nabeya D."/>
            <person name="Jung N."/>
            <person name="Uechi K."/>
            <person name="Horii T."/>
            <person name="Iida T."/>
            <person name="Fujita J."/>
            <person name="Nakamura S."/>
        </authorList>
    </citation>
    <scope>NUCLEOTIDE SEQUENCE [LARGE SCALE GENOMIC DNA]</scope>
    <source>
        <strain evidence="19 20">JCM 30396</strain>
    </source>
</reference>
<evidence type="ECO:0000256" key="6">
    <source>
        <dbReference type="ARBA" id="ARBA00022963"/>
    </source>
</evidence>
<dbReference type="EMBL" id="AP022596">
    <property type="protein sequence ID" value="BBY65720.1"/>
    <property type="molecule type" value="Genomic_DNA"/>
</dbReference>
<evidence type="ECO:0000256" key="16">
    <source>
        <dbReference type="ARBA" id="ARBA00082981"/>
    </source>
</evidence>
<protein>
    <recommendedName>
        <fullName evidence="14">Steroid C26-monooxygenase</fullName>
    </recommendedName>
    <alternativeName>
        <fullName evidence="15">Cholest-4-en-3-one C26-monooxygenase</fullName>
    </alternativeName>
    <alternativeName>
        <fullName evidence="17">Cholesterol C26-monooxygenase</fullName>
    </alternativeName>
    <alternativeName>
        <fullName evidence="16">Steroid C27-monooxygenase</fullName>
    </alternativeName>
</protein>
<accession>A0A7I7T9Q1</accession>
<dbReference type="KEGG" id="mhev:MHEL_39630"/>
<evidence type="ECO:0000256" key="8">
    <source>
        <dbReference type="ARBA" id="ARBA00023004"/>
    </source>
</evidence>
<dbReference type="PRINTS" id="PR00359">
    <property type="entry name" value="BP450"/>
</dbReference>
<evidence type="ECO:0000256" key="12">
    <source>
        <dbReference type="ARBA" id="ARBA00023221"/>
    </source>
</evidence>
<dbReference type="Gene3D" id="1.10.630.10">
    <property type="entry name" value="Cytochrome P450"/>
    <property type="match status" value="1"/>
</dbReference>
<sequence>MTTASPVSVHPDLEGVPLGALPPNGVFVPDLYDLLRGVQERGGVEQGWFADGLPCYLITNYEDVRNGFVDTATYSPRATQELLTFPFLGPTFLGYEGKEHELHRKVVSPTFTKRRTRAYVEEMLVPQAHAVVDTFCEDGEAELMEQFCERYPLAIIGDLLGLPVDDWHKIAGWARALILGEGGTPEETRARQREVAQEFRNYVFPLLAERRTTPTTDILSQLVHGSIEGKPLTDEEILSFMLLLFPAGVDTTWMAIGAMMTAVLGTPGVVEAVKADPSLVPGIVEEALRWGSPVVLQSRLTVKDTEVGGVRIPAGSFALLGIGAANRDPERFDRPDEFIYDRNPAGQMAFSFGEHFCLGSHLARAEMATALTVMLERLPNLRLAEDVRFVGCSVRGPDTLRVSFDPSPALGAAR</sequence>
<evidence type="ECO:0000256" key="11">
    <source>
        <dbReference type="ARBA" id="ARBA00023166"/>
    </source>
</evidence>
<dbReference type="GO" id="GO:0004497">
    <property type="term" value="F:monooxygenase activity"/>
    <property type="evidence" value="ECO:0007669"/>
    <property type="project" value="UniProtKB-KW"/>
</dbReference>
<evidence type="ECO:0000256" key="15">
    <source>
        <dbReference type="ARBA" id="ARBA00079588"/>
    </source>
</evidence>
<name>A0A7I7T9Q1_9MYCO</name>
<evidence type="ECO:0000256" key="4">
    <source>
        <dbReference type="ARBA" id="ARBA00022617"/>
    </source>
</evidence>
<dbReference type="InterPro" id="IPR036396">
    <property type="entry name" value="Cyt_P450_sf"/>
</dbReference>
<evidence type="ECO:0000256" key="3">
    <source>
        <dbReference type="ARBA" id="ARBA00022548"/>
    </source>
</evidence>
<evidence type="ECO:0000256" key="1">
    <source>
        <dbReference type="ARBA" id="ARBA00001971"/>
    </source>
</evidence>
<dbReference type="PANTHER" id="PTHR46696:SF3">
    <property type="entry name" value="PULCHERRIMINIC ACID SYNTHASE"/>
    <property type="match status" value="1"/>
</dbReference>
<keyword evidence="10" id="KW-0443">Lipid metabolism</keyword>
<dbReference type="PANTHER" id="PTHR46696">
    <property type="entry name" value="P450, PUTATIVE (EUROFUNG)-RELATED"/>
    <property type="match status" value="1"/>
</dbReference>
<gene>
    <name evidence="19" type="ORF">MHEL_39630</name>
</gene>
<keyword evidence="20" id="KW-1185">Reference proteome</keyword>
<keyword evidence="4 18" id="KW-0349">Heme</keyword>
<dbReference type="FunFam" id="1.10.630.10:FF:000018">
    <property type="entry name" value="Cytochrome P450 monooxygenase"/>
    <property type="match status" value="1"/>
</dbReference>
<dbReference type="PROSITE" id="PS00086">
    <property type="entry name" value="CYTOCHROME_P450"/>
    <property type="match status" value="1"/>
</dbReference>
<dbReference type="RefSeq" id="WP_163749757.1">
    <property type="nucleotide sequence ID" value="NZ_AP022596.1"/>
</dbReference>
<evidence type="ECO:0000256" key="5">
    <source>
        <dbReference type="ARBA" id="ARBA00022723"/>
    </source>
</evidence>
<dbReference type="Proteomes" id="UP000467148">
    <property type="component" value="Chromosome"/>
</dbReference>
<keyword evidence="8 18" id="KW-0408">Iron</keyword>
<evidence type="ECO:0000313" key="19">
    <source>
        <dbReference type="EMBL" id="BBY65720.1"/>
    </source>
</evidence>